<reference evidence="4 5" key="1">
    <citation type="journal article" date="2012" name="J. Bacteriol.">
        <title>Genome Sequence of Galbibacter marinum Type Strain ck-I2-15.</title>
        <authorList>
            <person name="Lai Q."/>
            <person name="Li C."/>
            <person name="Shao Z."/>
        </authorList>
    </citation>
    <scope>NUCLEOTIDE SEQUENCE [LARGE SCALE GENOMIC DNA]</scope>
    <source>
        <strain evidence="5">ck-I2-15</strain>
    </source>
</reference>
<evidence type="ECO:0000313" key="5">
    <source>
        <dbReference type="Proteomes" id="UP000007364"/>
    </source>
</evidence>
<accession>K2P3S6</accession>
<evidence type="ECO:0000256" key="2">
    <source>
        <dbReference type="ARBA" id="ARBA00022801"/>
    </source>
</evidence>
<organism evidence="4 5">
    <name type="scientific">Galbibacter marinus</name>
    <dbReference type="NCBI Taxonomy" id="555500"/>
    <lineage>
        <taxon>Bacteria</taxon>
        <taxon>Pseudomonadati</taxon>
        <taxon>Bacteroidota</taxon>
        <taxon>Flavobacteriia</taxon>
        <taxon>Flavobacteriales</taxon>
        <taxon>Flavobacteriaceae</taxon>
        <taxon>Galbibacter</taxon>
    </lineage>
</organism>
<dbReference type="eggNOG" id="COG3525">
    <property type="taxonomic scope" value="Bacteria"/>
</dbReference>
<dbReference type="PANTHER" id="PTHR21040">
    <property type="entry name" value="BCDNA.GH04120"/>
    <property type="match status" value="1"/>
</dbReference>
<dbReference type="SUPFAM" id="SSF51445">
    <property type="entry name" value="(Trans)glycosidases"/>
    <property type="match status" value="1"/>
</dbReference>
<keyword evidence="2 4" id="KW-0378">Hydrolase</keyword>
<protein>
    <submittedName>
        <fullName evidence="4">Glycoside hydrolase</fullName>
    </submittedName>
</protein>
<dbReference type="Proteomes" id="UP000007364">
    <property type="component" value="Unassembled WGS sequence"/>
</dbReference>
<dbReference type="RefSeq" id="WP_008991006.1">
    <property type="nucleotide sequence ID" value="NZ_AMSG01000005.1"/>
</dbReference>
<dbReference type="EMBL" id="AMSG01000005">
    <property type="protein sequence ID" value="EKF55698.1"/>
    <property type="molecule type" value="Genomic_DNA"/>
</dbReference>
<dbReference type="AlphaFoldDB" id="K2P3S6"/>
<feature type="domain" description="Glycoside hydrolase family 20 catalytic" evidence="3">
    <location>
        <begin position="77"/>
        <end position="279"/>
    </location>
</feature>
<dbReference type="GO" id="GO:0005975">
    <property type="term" value="P:carbohydrate metabolic process"/>
    <property type="evidence" value="ECO:0007669"/>
    <property type="project" value="InterPro"/>
</dbReference>
<dbReference type="Pfam" id="PF00728">
    <property type="entry name" value="Glyco_hydro_20"/>
    <property type="match status" value="1"/>
</dbReference>
<dbReference type="PANTHER" id="PTHR21040:SF8">
    <property type="entry name" value="BCDNA.GH04120"/>
    <property type="match status" value="1"/>
</dbReference>
<evidence type="ECO:0000256" key="1">
    <source>
        <dbReference type="ARBA" id="ARBA00006285"/>
    </source>
</evidence>
<dbReference type="InterPro" id="IPR015883">
    <property type="entry name" value="Glyco_hydro_20_cat"/>
</dbReference>
<sequence>MRFYLVILFFIGSFSYGQEQLPLRGLAIAAPSPEHVDRFVDFIDAELSPMGINTLILRVDYNFQYTSHPELVDEHPLSQDHVDKLVEICAKHNITIVPQINLLGHQSWAEEIGKLLEVYPQFDETPAVKMPEQYQWPNDDGLYCKSYCPQHPDLHKIVFALVDEVMEAFKADAFHAGMDEVFYIGEDNCPRCSGMDKAELYAAEVTKIRNHLASNGKRLWIWGDRLIDGKLTGLGMWEASMNSTHKAIDLIPKDVFICDWHYERADPTAVYFAIKGFDVASCSWRNPQVAIKQKELLNSFRSSATDAMKSRYQGMIQTVWGSPQSFMDLWAQKDLEAPNEANTMKALFN</sequence>
<dbReference type="InterPro" id="IPR017853">
    <property type="entry name" value="GH"/>
</dbReference>
<evidence type="ECO:0000313" key="4">
    <source>
        <dbReference type="EMBL" id="EKF55698.1"/>
    </source>
</evidence>
<dbReference type="Gene3D" id="3.20.20.80">
    <property type="entry name" value="Glycosidases"/>
    <property type="match status" value="1"/>
</dbReference>
<evidence type="ECO:0000259" key="3">
    <source>
        <dbReference type="Pfam" id="PF00728"/>
    </source>
</evidence>
<dbReference type="STRING" id="555500.I215_05672"/>
<name>K2P3S6_9FLAO</name>
<dbReference type="InterPro" id="IPR038901">
    <property type="entry name" value="HEXDC-like"/>
</dbReference>
<keyword evidence="5" id="KW-1185">Reference proteome</keyword>
<gene>
    <name evidence="4" type="ORF">I215_05672</name>
</gene>
<proteinExistence type="inferred from homology"/>
<comment type="similarity">
    <text evidence="1">Belongs to the glycosyl hydrolase 20 family.</text>
</comment>
<comment type="caution">
    <text evidence="4">The sequence shown here is derived from an EMBL/GenBank/DDBJ whole genome shotgun (WGS) entry which is preliminary data.</text>
</comment>
<dbReference type="PATRIC" id="fig|555500.3.peg.1171"/>
<dbReference type="OrthoDB" id="9810898at2"/>
<dbReference type="GO" id="GO:0004563">
    <property type="term" value="F:beta-N-acetylhexosaminidase activity"/>
    <property type="evidence" value="ECO:0007669"/>
    <property type="project" value="UniProtKB-ARBA"/>
</dbReference>